<evidence type="ECO:0000256" key="3">
    <source>
        <dbReference type="ARBA" id="ARBA00022840"/>
    </source>
</evidence>
<dbReference type="Proteomes" id="UP000028631">
    <property type="component" value="Unassembled WGS sequence"/>
</dbReference>
<reference evidence="5 6" key="1">
    <citation type="submission" date="2014-07" db="EMBL/GenBank/DDBJ databases">
        <title>Draft Genome Sequences of Environmental Pseudomonas syringae strains.</title>
        <authorList>
            <person name="Baltrus D.A."/>
            <person name="Berge O."/>
            <person name="Morris C."/>
        </authorList>
    </citation>
    <scope>NUCLEOTIDE SEQUENCE [LARGE SCALE GENOMIC DNA]</scope>
    <source>
        <strain evidence="5 6">GAW0119</strain>
    </source>
</reference>
<dbReference type="InterPro" id="IPR032823">
    <property type="entry name" value="BCA_ABC_TP_C"/>
</dbReference>
<dbReference type="EMBL" id="JPQU01000035">
    <property type="protein sequence ID" value="KFE55258.1"/>
    <property type="molecule type" value="Genomic_DNA"/>
</dbReference>
<dbReference type="OrthoDB" id="9805514at2"/>
<gene>
    <name evidence="5" type="ORF">IV01_13010</name>
</gene>
<dbReference type="RefSeq" id="WP_032628684.1">
    <property type="nucleotide sequence ID" value="NZ_JPQU01000035.1"/>
</dbReference>
<dbReference type="PATRIC" id="fig|317.175.peg.2708"/>
<name>A0A085VIJ5_PSESX</name>
<dbReference type="GO" id="GO:0005524">
    <property type="term" value="F:ATP binding"/>
    <property type="evidence" value="ECO:0007669"/>
    <property type="project" value="UniProtKB-KW"/>
</dbReference>
<dbReference type="GO" id="GO:0016887">
    <property type="term" value="F:ATP hydrolysis activity"/>
    <property type="evidence" value="ECO:0007669"/>
    <property type="project" value="InterPro"/>
</dbReference>
<comment type="caution">
    <text evidence="5">The sequence shown here is derived from an EMBL/GenBank/DDBJ whole genome shotgun (WGS) entry which is preliminary data.</text>
</comment>
<evidence type="ECO:0000313" key="6">
    <source>
        <dbReference type="Proteomes" id="UP000028631"/>
    </source>
</evidence>
<dbReference type="PROSITE" id="PS50893">
    <property type="entry name" value="ABC_TRANSPORTER_2"/>
    <property type="match status" value="1"/>
</dbReference>
<proteinExistence type="predicted"/>
<dbReference type="PANTHER" id="PTHR45772">
    <property type="entry name" value="CONSERVED COMPONENT OF ABC TRANSPORTER FOR NATURAL AMINO ACIDS-RELATED"/>
    <property type="match status" value="1"/>
</dbReference>
<organism evidence="5 6">
    <name type="scientific">Pseudomonas syringae</name>
    <dbReference type="NCBI Taxonomy" id="317"/>
    <lineage>
        <taxon>Bacteria</taxon>
        <taxon>Pseudomonadati</taxon>
        <taxon>Pseudomonadota</taxon>
        <taxon>Gammaproteobacteria</taxon>
        <taxon>Pseudomonadales</taxon>
        <taxon>Pseudomonadaceae</taxon>
        <taxon>Pseudomonas</taxon>
    </lineage>
</organism>
<keyword evidence="6" id="KW-1185">Reference proteome</keyword>
<dbReference type="Pfam" id="PF12399">
    <property type="entry name" value="BCA_ABC_TP_C"/>
    <property type="match status" value="1"/>
</dbReference>
<evidence type="ECO:0000259" key="4">
    <source>
        <dbReference type="PROSITE" id="PS50893"/>
    </source>
</evidence>
<dbReference type="InterPro" id="IPR003439">
    <property type="entry name" value="ABC_transporter-like_ATP-bd"/>
</dbReference>
<keyword evidence="1" id="KW-0813">Transport</keyword>
<keyword evidence="3" id="KW-0067">ATP-binding</keyword>
<evidence type="ECO:0000313" key="5">
    <source>
        <dbReference type="EMBL" id="KFE55258.1"/>
    </source>
</evidence>
<dbReference type="Gene3D" id="3.40.50.300">
    <property type="entry name" value="P-loop containing nucleotide triphosphate hydrolases"/>
    <property type="match status" value="1"/>
</dbReference>
<accession>A0A085VIJ5</accession>
<feature type="domain" description="ABC transporter" evidence="4">
    <location>
        <begin position="5"/>
        <end position="246"/>
    </location>
</feature>
<dbReference type="AlphaFoldDB" id="A0A085VIJ5"/>
<protein>
    <submittedName>
        <fullName evidence="5">Branched-chain amino acid ABC transporter substrate-binding protein</fullName>
    </submittedName>
</protein>
<keyword evidence="2" id="KW-0547">Nucleotide-binding</keyword>
<dbReference type="InterPro" id="IPR027417">
    <property type="entry name" value="P-loop_NTPase"/>
</dbReference>
<dbReference type="InterPro" id="IPR003593">
    <property type="entry name" value="AAA+_ATPase"/>
</dbReference>
<evidence type="ECO:0000256" key="2">
    <source>
        <dbReference type="ARBA" id="ARBA00022741"/>
    </source>
</evidence>
<dbReference type="GO" id="GO:0005886">
    <property type="term" value="C:plasma membrane"/>
    <property type="evidence" value="ECO:0007669"/>
    <property type="project" value="TreeGrafter"/>
</dbReference>
<evidence type="ECO:0000256" key="1">
    <source>
        <dbReference type="ARBA" id="ARBA00022448"/>
    </source>
</evidence>
<dbReference type="PANTHER" id="PTHR45772:SF2">
    <property type="entry name" value="ABC TRANSPORTER ATP-BINDING PROTEIN"/>
    <property type="match status" value="1"/>
</dbReference>
<dbReference type="SMART" id="SM00382">
    <property type="entry name" value="AAA"/>
    <property type="match status" value="1"/>
</dbReference>
<dbReference type="Pfam" id="PF00005">
    <property type="entry name" value="ABC_tran"/>
    <property type="match status" value="1"/>
</dbReference>
<sequence length="249" mass="26791">MTPQLSIQGLEKSFGAVKATNGASLEVLVGELHAIIGPNGAGKSTLIAQIAGEIKPDKGRILFAGEDITDVAAHKRPALGLARAFQVSQLYPEFTLLENVALAIAAREGKTFGMWRPLSSDQRLLEPAKGYLQRVGLGPRSQSMVSELSHGERRQLEIALALAQQAALLLLDEPMAGMGAEESARMTQLLQELKGTCSILLVEHDMDAVFALADRITVLVYGQTILTGSVEQIRQDPLVREAYLGEEHA</sequence>
<dbReference type="InterPro" id="IPR051120">
    <property type="entry name" value="ABC_AA/LPS_Transport"/>
</dbReference>
<dbReference type="SUPFAM" id="SSF52540">
    <property type="entry name" value="P-loop containing nucleoside triphosphate hydrolases"/>
    <property type="match status" value="1"/>
</dbReference>
<dbReference type="CDD" id="cd03219">
    <property type="entry name" value="ABC_Mj1267_LivG_branched"/>
    <property type="match status" value="1"/>
</dbReference>